<dbReference type="EMBL" id="CP002305">
    <property type="protein sequence ID" value="ADQ17207.1"/>
    <property type="molecule type" value="Genomic_DNA"/>
</dbReference>
<dbReference type="RefSeq" id="WP_013408256.1">
    <property type="nucleotide sequence ID" value="NC_014655.1"/>
</dbReference>
<evidence type="ECO:0000259" key="2">
    <source>
        <dbReference type="Pfam" id="PF00109"/>
    </source>
</evidence>
<dbReference type="OrthoDB" id="1404523at2"/>
<dbReference type="GO" id="GO:0004315">
    <property type="term" value="F:3-oxoacyl-[acyl-carrier-protein] synthase activity"/>
    <property type="evidence" value="ECO:0007669"/>
    <property type="project" value="TreeGrafter"/>
</dbReference>
<dbReference type="STRING" id="649349.Lbys_1494"/>
<dbReference type="GO" id="GO:0005829">
    <property type="term" value="C:cytosol"/>
    <property type="evidence" value="ECO:0007669"/>
    <property type="project" value="TreeGrafter"/>
</dbReference>
<dbReference type="InterPro" id="IPR000794">
    <property type="entry name" value="Beta-ketoacyl_synthase"/>
</dbReference>
<keyword evidence="4" id="KW-1185">Reference proteome</keyword>
<evidence type="ECO:0000256" key="1">
    <source>
        <dbReference type="ARBA" id="ARBA00022679"/>
    </source>
</evidence>
<organism evidence="3 4">
    <name type="scientific">Leadbetterella byssophila (strain DSM 17132 / JCM 16389 / KACC 11308 / NBRC 106382 / 4M15)</name>
    <dbReference type="NCBI Taxonomy" id="649349"/>
    <lineage>
        <taxon>Bacteria</taxon>
        <taxon>Pseudomonadati</taxon>
        <taxon>Bacteroidota</taxon>
        <taxon>Cytophagia</taxon>
        <taxon>Cytophagales</taxon>
        <taxon>Leadbetterellaceae</taxon>
        <taxon>Leadbetterella</taxon>
    </lineage>
</organism>
<dbReference type="PANTHER" id="PTHR11712">
    <property type="entry name" value="POLYKETIDE SYNTHASE-RELATED"/>
    <property type="match status" value="1"/>
</dbReference>
<gene>
    <name evidence="3" type="ordered locus">Lbys_1494</name>
</gene>
<dbReference type="Gene3D" id="3.40.47.10">
    <property type="match status" value="1"/>
</dbReference>
<dbReference type="AlphaFoldDB" id="E4RX01"/>
<reference evidence="3 4" key="2">
    <citation type="journal article" date="2011" name="Stand. Genomic Sci.">
        <title>Complete genome sequence of Leadbetterella byssophila type strain (4M15).</title>
        <authorList>
            <person name="Abt B."/>
            <person name="Teshima H."/>
            <person name="Lucas S."/>
            <person name="Lapidus A."/>
            <person name="Del Rio T.G."/>
            <person name="Nolan M."/>
            <person name="Tice H."/>
            <person name="Cheng J.F."/>
            <person name="Pitluck S."/>
            <person name="Liolios K."/>
            <person name="Pagani I."/>
            <person name="Ivanova N."/>
            <person name="Mavromatis K."/>
            <person name="Pati A."/>
            <person name="Tapia R."/>
            <person name="Han C."/>
            <person name="Goodwin L."/>
            <person name="Chen A."/>
            <person name="Palaniappan K."/>
            <person name="Land M."/>
            <person name="Hauser L."/>
            <person name="Chang Y.J."/>
            <person name="Jeffries C.D."/>
            <person name="Rohde M."/>
            <person name="Goker M."/>
            <person name="Tindall B.J."/>
            <person name="Detter J.C."/>
            <person name="Woyke T."/>
            <person name="Bristow J."/>
            <person name="Eisen J.A."/>
            <person name="Markowitz V."/>
            <person name="Hugenholtz P."/>
            <person name="Klenk H.P."/>
            <person name="Kyrpides N.C."/>
        </authorList>
    </citation>
    <scope>NUCLEOTIDE SEQUENCE [LARGE SCALE GENOMIC DNA]</scope>
    <source>
        <strain evidence="4">DSM 17132 / JCM 16389 / KACC 11308 / NBRC 106382 / 4M15</strain>
    </source>
</reference>
<proteinExistence type="predicted"/>
<protein>
    <submittedName>
        <fullName evidence="3">Beta-ketoacyl synthase</fullName>
    </submittedName>
</protein>
<name>E4RX01_LEAB4</name>
<feature type="domain" description="Beta-ketoacyl synthase-like N-terminal" evidence="2">
    <location>
        <begin position="42"/>
        <end position="192"/>
    </location>
</feature>
<accession>E4RX01</accession>
<reference key="1">
    <citation type="submission" date="2010-11" db="EMBL/GenBank/DDBJ databases">
        <title>The complete genome of Leadbetterella byssophila DSM 17132.</title>
        <authorList>
            <consortium name="US DOE Joint Genome Institute (JGI-PGF)"/>
            <person name="Lucas S."/>
            <person name="Copeland A."/>
            <person name="Lapidus A."/>
            <person name="Glavina del Rio T."/>
            <person name="Dalin E."/>
            <person name="Tice H."/>
            <person name="Bruce D."/>
            <person name="Goodwin L."/>
            <person name="Pitluck S."/>
            <person name="Kyrpides N."/>
            <person name="Mavromatis K."/>
            <person name="Ivanova N."/>
            <person name="Teshima H."/>
            <person name="Brettin T."/>
            <person name="Detter J.C."/>
            <person name="Han C."/>
            <person name="Tapia R."/>
            <person name="Land M."/>
            <person name="Hauser L."/>
            <person name="Markowitz V."/>
            <person name="Cheng J.-F."/>
            <person name="Hugenholtz P."/>
            <person name="Woyke T."/>
            <person name="Wu D."/>
            <person name="Tindall B."/>
            <person name="Pomrenke H.G."/>
            <person name="Brambilla E."/>
            <person name="Klenk H.-P."/>
            <person name="Eisen J.A."/>
        </authorList>
    </citation>
    <scope>NUCLEOTIDE SEQUENCE [LARGE SCALE GENOMIC DNA]</scope>
    <source>
        <strain>DSM 17132</strain>
    </source>
</reference>
<dbReference type="eggNOG" id="COG0304">
    <property type="taxonomic scope" value="Bacteria"/>
</dbReference>
<dbReference type="HOGENOM" id="CLU_067109_0_0_10"/>
<keyword evidence="1" id="KW-0808">Transferase</keyword>
<evidence type="ECO:0000313" key="3">
    <source>
        <dbReference type="EMBL" id="ADQ17207.1"/>
    </source>
</evidence>
<evidence type="ECO:0000313" key="4">
    <source>
        <dbReference type="Proteomes" id="UP000007435"/>
    </source>
</evidence>
<dbReference type="GO" id="GO:0006633">
    <property type="term" value="P:fatty acid biosynthetic process"/>
    <property type="evidence" value="ECO:0007669"/>
    <property type="project" value="TreeGrafter"/>
</dbReference>
<dbReference type="KEGG" id="lby:Lbys_1494"/>
<dbReference type="PANTHER" id="PTHR11712:SF336">
    <property type="entry name" value="3-OXOACYL-[ACYL-CARRIER-PROTEIN] SYNTHASE, MITOCHONDRIAL"/>
    <property type="match status" value="1"/>
</dbReference>
<dbReference type="InterPro" id="IPR014030">
    <property type="entry name" value="Ketoacyl_synth_N"/>
</dbReference>
<dbReference type="InterPro" id="IPR016039">
    <property type="entry name" value="Thiolase-like"/>
</dbReference>
<sequence length="339" mass="37523">MYINGLASISAQKTYDESFPEEIIHHEGPIFPIQAPPYKEYIPAAQIRRMGAAVKYGVVASKMALEQAGNPALDAILTGTGVGCIRDSEQFLSNLLENDEQYLTPTAFVQSTHNTVGAQIALGLGCKAYNLSYVNAASSFEAALYDAHLQFKLGEVNNVLVGGVDEKADITYGLFMQAGLIKKEDGGATYSEGAHFFALGKEKRDSCAAEILSVKVQNRVDAEQFPTFISDFLQRQNISLKDIDVFILGKNDDPNDQEFNSVFLEMISPEVPVLQYKHLTGEYNTSSGFAVWLGHWVAKNQAIPEVCKIRGEERQGYRFILLYNQYRGLDHSLILLRSC</sequence>
<dbReference type="Pfam" id="PF00109">
    <property type="entry name" value="ketoacyl-synt"/>
    <property type="match status" value="1"/>
</dbReference>
<dbReference type="SUPFAM" id="SSF53901">
    <property type="entry name" value="Thiolase-like"/>
    <property type="match status" value="1"/>
</dbReference>
<dbReference type="Proteomes" id="UP000007435">
    <property type="component" value="Chromosome"/>
</dbReference>